<evidence type="ECO:0000259" key="4">
    <source>
        <dbReference type="PROSITE" id="PS50173"/>
    </source>
</evidence>
<dbReference type="InterPro" id="IPR036775">
    <property type="entry name" value="DNA_pol_Y-fam_lit_finger_sf"/>
</dbReference>
<keyword evidence="5" id="KW-0808">Transferase</keyword>
<dbReference type="GO" id="GO:0006281">
    <property type="term" value="P:DNA repair"/>
    <property type="evidence" value="ECO:0007669"/>
    <property type="project" value="InterPro"/>
</dbReference>
<dbReference type="GO" id="GO:0009432">
    <property type="term" value="P:SOS response"/>
    <property type="evidence" value="ECO:0007669"/>
    <property type="project" value="TreeGrafter"/>
</dbReference>
<protein>
    <submittedName>
        <fullName evidence="5">DNA polymerase IV</fullName>
        <ecNumber evidence="5">2.7.7.7</ecNumber>
    </submittedName>
</protein>
<evidence type="ECO:0000256" key="2">
    <source>
        <dbReference type="ARBA" id="ARBA00025589"/>
    </source>
</evidence>
<dbReference type="Pfam" id="PF00817">
    <property type="entry name" value="IMS"/>
    <property type="match status" value="1"/>
</dbReference>
<keyword evidence="6" id="KW-1185">Reference proteome</keyword>
<dbReference type="Gene3D" id="3.30.70.270">
    <property type="match status" value="1"/>
</dbReference>
<evidence type="ECO:0000256" key="1">
    <source>
        <dbReference type="ARBA" id="ARBA00010945"/>
    </source>
</evidence>
<dbReference type="EC" id="2.7.7.7" evidence="5"/>
<evidence type="ECO:0000313" key="6">
    <source>
        <dbReference type="Proteomes" id="UP000322244"/>
    </source>
</evidence>
<dbReference type="InterPro" id="IPR022880">
    <property type="entry name" value="DNApol_IV"/>
</dbReference>
<dbReference type="Pfam" id="PF14520">
    <property type="entry name" value="HHH_5"/>
    <property type="match status" value="1"/>
</dbReference>
<evidence type="ECO:0000313" key="5">
    <source>
        <dbReference type="EMBL" id="KAA0021249.1"/>
    </source>
</evidence>
<organism evidence="5 6">
    <name type="scientific">Antrihabitans cavernicola</name>
    <dbReference type="NCBI Taxonomy" id="2495913"/>
    <lineage>
        <taxon>Bacteria</taxon>
        <taxon>Bacillati</taxon>
        <taxon>Actinomycetota</taxon>
        <taxon>Actinomycetes</taxon>
        <taxon>Mycobacteriales</taxon>
        <taxon>Nocardiaceae</taxon>
        <taxon>Antrihabitans</taxon>
    </lineage>
</organism>
<accession>A0A5A7S7S4</accession>
<dbReference type="PANTHER" id="PTHR11076">
    <property type="entry name" value="DNA REPAIR POLYMERASE UMUC / TRANSFERASE FAMILY MEMBER"/>
    <property type="match status" value="1"/>
</dbReference>
<proteinExistence type="inferred from homology"/>
<sequence>MWILHVDLDEFLAAVEKRRNPELIGTPVVVGGSGDPTQRRMVVASASYEARAFGVHAGMPLRAALKKCPDAAFLPSDRPVYEAASAEVMDSLRGFGFPVEVWGWDEAFVGADVADPEALAVDIRAKVLADTRLSCAVGVGDNKLRAKMATGFAKPGGIHRLTADDWMTVLGDRPTHELWGIGAKTSKKLAEHAMTTVAELAAADPHDLAQLFGPTTGPWLSRIGRGEGDTTLVTEPRVARGRSKSTTFADDLTDRADIDARVAELARDVAEEVIGAGRVVERVAVTVRTASFFTRTKISKLAAATTDVDVVVHGALAVLDRFELDRPVRLLGVRLELQDL</sequence>
<feature type="domain" description="UmuC" evidence="4">
    <location>
        <begin position="3"/>
        <end position="182"/>
    </location>
</feature>
<dbReference type="Gene3D" id="3.40.1170.60">
    <property type="match status" value="1"/>
</dbReference>
<dbReference type="GO" id="GO:0005829">
    <property type="term" value="C:cytosol"/>
    <property type="evidence" value="ECO:0007669"/>
    <property type="project" value="TreeGrafter"/>
</dbReference>
<keyword evidence="5" id="KW-0548">Nucleotidyltransferase</keyword>
<dbReference type="GO" id="GO:0003887">
    <property type="term" value="F:DNA-directed DNA polymerase activity"/>
    <property type="evidence" value="ECO:0007669"/>
    <property type="project" value="UniProtKB-EC"/>
</dbReference>
<dbReference type="InterPro" id="IPR043502">
    <property type="entry name" value="DNA/RNA_pol_sf"/>
</dbReference>
<dbReference type="Gene3D" id="3.30.1490.100">
    <property type="entry name" value="DNA polymerase, Y-family, little finger domain"/>
    <property type="match status" value="1"/>
</dbReference>
<evidence type="ECO:0000256" key="3">
    <source>
        <dbReference type="ARBA" id="ARBA00049244"/>
    </source>
</evidence>
<dbReference type="Pfam" id="PF11799">
    <property type="entry name" value="IMS_C"/>
    <property type="match status" value="1"/>
</dbReference>
<dbReference type="NCBIfam" id="NF002883">
    <property type="entry name" value="PRK03352.1"/>
    <property type="match status" value="1"/>
</dbReference>
<comment type="catalytic activity">
    <reaction evidence="3">
        <text>DNA(n) + a 2'-deoxyribonucleoside 5'-triphosphate = DNA(n+1) + diphosphate</text>
        <dbReference type="Rhea" id="RHEA:22508"/>
        <dbReference type="Rhea" id="RHEA-COMP:17339"/>
        <dbReference type="Rhea" id="RHEA-COMP:17340"/>
        <dbReference type="ChEBI" id="CHEBI:33019"/>
        <dbReference type="ChEBI" id="CHEBI:61560"/>
        <dbReference type="ChEBI" id="CHEBI:173112"/>
        <dbReference type="EC" id="2.7.7.7"/>
    </reaction>
</comment>
<dbReference type="SUPFAM" id="SSF100879">
    <property type="entry name" value="Lesion bypass DNA polymerase (Y-family), little finger domain"/>
    <property type="match status" value="1"/>
</dbReference>
<dbReference type="SUPFAM" id="SSF56672">
    <property type="entry name" value="DNA/RNA polymerases"/>
    <property type="match status" value="1"/>
</dbReference>
<name>A0A5A7S7S4_9NOCA</name>
<dbReference type="GO" id="GO:0042276">
    <property type="term" value="P:error-prone translesion synthesis"/>
    <property type="evidence" value="ECO:0007669"/>
    <property type="project" value="TreeGrafter"/>
</dbReference>
<reference evidence="5 6" key="1">
    <citation type="submission" date="2019-07" db="EMBL/GenBank/DDBJ databases">
        <title>Rhodococcus cavernicolus sp. nov., isolated from a cave.</title>
        <authorList>
            <person name="Lee S.D."/>
        </authorList>
    </citation>
    <scope>NUCLEOTIDE SEQUENCE [LARGE SCALE GENOMIC DNA]</scope>
    <source>
        <strain evidence="5 6">C1-24</strain>
    </source>
</reference>
<dbReference type="PANTHER" id="PTHR11076:SF33">
    <property type="entry name" value="DNA POLYMERASE KAPPA"/>
    <property type="match status" value="1"/>
</dbReference>
<gene>
    <name evidence="5" type="ORF">FOY51_20350</name>
</gene>
<dbReference type="EMBL" id="VLNY01000011">
    <property type="protein sequence ID" value="KAA0021249.1"/>
    <property type="molecule type" value="Genomic_DNA"/>
</dbReference>
<dbReference type="RefSeq" id="WP_149432082.1">
    <property type="nucleotide sequence ID" value="NZ_VLNY01000011.1"/>
</dbReference>
<dbReference type="InterPro" id="IPR043128">
    <property type="entry name" value="Rev_trsase/Diguanyl_cyclase"/>
</dbReference>
<dbReference type="InterPro" id="IPR050116">
    <property type="entry name" value="DNA_polymerase-Y"/>
</dbReference>
<dbReference type="GO" id="GO:0003684">
    <property type="term" value="F:damaged DNA binding"/>
    <property type="evidence" value="ECO:0007669"/>
    <property type="project" value="InterPro"/>
</dbReference>
<dbReference type="CDD" id="cd03586">
    <property type="entry name" value="PolY_Pol_IV_kappa"/>
    <property type="match status" value="1"/>
</dbReference>
<dbReference type="AlphaFoldDB" id="A0A5A7S7S4"/>
<comment type="function">
    <text evidence="2">Poorly processive, error-prone DNA polymerase involved in untargeted mutagenesis. Copies undamaged DNA at stalled replication forks, which arise in vivo from mismatched or misaligned primer ends. These misaligned primers can be extended by PolIV. Exhibits no 3'-5' exonuclease (proofreading) activity. May be involved in translesional synthesis, in conjunction with the beta clamp from PolIII.</text>
</comment>
<dbReference type="Gene3D" id="1.10.150.20">
    <property type="entry name" value="5' to 3' exonuclease, C-terminal subdomain"/>
    <property type="match status" value="1"/>
</dbReference>
<dbReference type="InterPro" id="IPR001126">
    <property type="entry name" value="UmuC"/>
</dbReference>
<comment type="similarity">
    <text evidence="1">Belongs to the DNA polymerase type-Y family.</text>
</comment>
<comment type="caution">
    <text evidence="5">The sequence shown here is derived from an EMBL/GenBank/DDBJ whole genome shotgun (WGS) entry which is preliminary data.</text>
</comment>
<dbReference type="InterPro" id="IPR017961">
    <property type="entry name" value="DNA_pol_Y-fam_little_finger"/>
</dbReference>
<dbReference type="Proteomes" id="UP000322244">
    <property type="component" value="Unassembled WGS sequence"/>
</dbReference>
<dbReference type="PROSITE" id="PS50173">
    <property type="entry name" value="UMUC"/>
    <property type="match status" value="1"/>
</dbReference>
<dbReference type="OrthoDB" id="9808813at2"/>